<dbReference type="PANTHER" id="PTHR31139:SF4">
    <property type="entry name" value="ECTOPIC P GRANULES PROTEIN 5 HOMOLOG"/>
    <property type="match status" value="1"/>
</dbReference>
<dbReference type="Proteomes" id="UP000504612">
    <property type="component" value="Unplaced"/>
</dbReference>
<dbReference type="RefSeq" id="XP_026541507.1">
    <property type="nucleotide sequence ID" value="XM_026685722.1"/>
</dbReference>
<keyword evidence="1" id="KW-1185">Reference proteome</keyword>
<dbReference type="GO" id="GO:0097352">
    <property type="term" value="P:autophagosome maturation"/>
    <property type="evidence" value="ECO:0007669"/>
    <property type="project" value="TreeGrafter"/>
</dbReference>
<dbReference type="GO" id="GO:0005737">
    <property type="term" value="C:cytoplasm"/>
    <property type="evidence" value="ECO:0007669"/>
    <property type="project" value="TreeGrafter"/>
</dbReference>
<reference evidence="2" key="1">
    <citation type="submission" date="2025-08" db="UniProtKB">
        <authorList>
            <consortium name="RefSeq"/>
        </authorList>
    </citation>
    <scope>IDENTIFICATION</scope>
</reference>
<evidence type="ECO:0000313" key="1">
    <source>
        <dbReference type="Proteomes" id="UP000504612"/>
    </source>
</evidence>
<dbReference type="KEGG" id="nss:113424114"/>
<evidence type="ECO:0000313" key="2">
    <source>
        <dbReference type="RefSeq" id="XP_026541507.1"/>
    </source>
</evidence>
<proteinExistence type="predicted"/>
<dbReference type="AlphaFoldDB" id="A0A6J1VE06"/>
<dbReference type="InterPro" id="IPR051436">
    <property type="entry name" value="Autophagy-related_EPG5"/>
</dbReference>
<name>A0A6J1VE06_9SAUR</name>
<dbReference type="GeneID" id="113424114"/>
<dbReference type="PANTHER" id="PTHR31139">
    <property type="entry name" value="ECTOPIC P GRANULES PROTEIN 5 HOMOLOG"/>
    <property type="match status" value="1"/>
</dbReference>
<protein>
    <submittedName>
        <fullName evidence="2">Ectopic P granules protein 5 homolog</fullName>
    </submittedName>
</protein>
<gene>
    <name evidence="2" type="primary">LOC113424114</name>
</gene>
<accession>A0A6J1VE06</accession>
<sequence>MSLALGYNGWLLLNFRLAALRESQQVAFSSEILDTLPKLYTNREEQGHLVQPPPPKQETLHHFLTLLSGFSLGRFRVLARSMSAFLLVQVPVENQIRLRSGVELQLSAKAQQALNALDSLASNKQYAEYQGQILQASQFIRDSHHCLHHGTQLLAILLNTLYAEVRYLDAIR</sequence>
<organism evidence="1 2">
    <name type="scientific">Notechis scutatus</name>
    <name type="common">mainland tiger snake</name>
    <dbReference type="NCBI Taxonomy" id="8663"/>
    <lineage>
        <taxon>Eukaryota</taxon>
        <taxon>Metazoa</taxon>
        <taxon>Chordata</taxon>
        <taxon>Craniata</taxon>
        <taxon>Vertebrata</taxon>
        <taxon>Euteleostomi</taxon>
        <taxon>Lepidosauria</taxon>
        <taxon>Squamata</taxon>
        <taxon>Bifurcata</taxon>
        <taxon>Unidentata</taxon>
        <taxon>Episquamata</taxon>
        <taxon>Toxicofera</taxon>
        <taxon>Serpentes</taxon>
        <taxon>Colubroidea</taxon>
        <taxon>Elapidae</taxon>
        <taxon>Hydrophiinae</taxon>
        <taxon>Notechis</taxon>
    </lineage>
</organism>